<sequence length="240" mass="25436">MPTTITDLPADPDVVTRVLRALQFGDSMFPVGGFSFSNGVESALAEGVVRDADTLTGWVRAAVRNAAAGDGIALVHAHRGAVRGDLDRVAACDEAVYVRKLHEETRAMTERTGRKLAEATARIVPGPISDGWLDRVTTRRTPGTHPAALGVLGAALGLPEADVFAMQQYSLAATMVSAAVRLLPLHHLAAQQVLYEVNGHCGADYASVAGCELDDMSGFAPQVDVLASVHVRAHVRMFMN</sequence>
<comment type="similarity">
    <text evidence="3">Belongs to the UreF family.</text>
</comment>
<name>A0ABP4WXY7_9ACTN</name>
<dbReference type="Gene3D" id="1.10.4190.10">
    <property type="entry name" value="Urease accessory protein UreF"/>
    <property type="match status" value="1"/>
</dbReference>
<evidence type="ECO:0000313" key="5">
    <source>
        <dbReference type="Proteomes" id="UP001500655"/>
    </source>
</evidence>
<protein>
    <recommendedName>
        <fullName evidence="3">Urease accessory protein UreF</fullName>
    </recommendedName>
</protein>
<organism evidence="4 5">
    <name type="scientific">Luedemannella helvata</name>
    <dbReference type="NCBI Taxonomy" id="349315"/>
    <lineage>
        <taxon>Bacteria</taxon>
        <taxon>Bacillati</taxon>
        <taxon>Actinomycetota</taxon>
        <taxon>Actinomycetes</taxon>
        <taxon>Micromonosporales</taxon>
        <taxon>Micromonosporaceae</taxon>
        <taxon>Luedemannella</taxon>
    </lineage>
</organism>
<dbReference type="EMBL" id="BAAALS010000019">
    <property type="protein sequence ID" value="GAA1763350.1"/>
    <property type="molecule type" value="Genomic_DNA"/>
</dbReference>
<comment type="subunit">
    <text evidence="3">UreD, UreF and UreG form a complex that acts as a GTP-hydrolysis-dependent molecular chaperone, activating the urease apoprotein by helping to assemble the nickel containing metallocenter of UreC. The UreE protein probably delivers the nickel.</text>
</comment>
<dbReference type="InterPro" id="IPR002639">
    <property type="entry name" value="UreF"/>
</dbReference>
<comment type="function">
    <text evidence="3">Required for maturation of urease via the functional incorporation of the urease nickel metallocenter.</text>
</comment>
<comment type="caution">
    <text evidence="4">The sequence shown here is derived from an EMBL/GenBank/DDBJ whole genome shotgun (WGS) entry which is preliminary data.</text>
</comment>
<dbReference type="Pfam" id="PF01730">
    <property type="entry name" value="UreF"/>
    <property type="match status" value="1"/>
</dbReference>
<reference evidence="5" key="1">
    <citation type="journal article" date="2019" name="Int. J. Syst. Evol. Microbiol.">
        <title>The Global Catalogue of Microorganisms (GCM) 10K type strain sequencing project: providing services to taxonomists for standard genome sequencing and annotation.</title>
        <authorList>
            <consortium name="The Broad Institute Genomics Platform"/>
            <consortium name="The Broad Institute Genome Sequencing Center for Infectious Disease"/>
            <person name="Wu L."/>
            <person name="Ma J."/>
        </authorList>
    </citation>
    <scope>NUCLEOTIDE SEQUENCE [LARGE SCALE GENOMIC DNA]</scope>
    <source>
        <strain evidence="5">JCM 13249</strain>
    </source>
</reference>
<dbReference type="HAMAP" id="MF_01385">
    <property type="entry name" value="UreF"/>
    <property type="match status" value="1"/>
</dbReference>
<evidence type="ECO:0000256" key="2">
    <source>
        <dbReference type="ARBA" id="ARBA00023186"/>
    </source>
</evidence>
<dbReference type="PANTHER" id="PTHR33620">
    <property type="entry name" value="UREASE ACCESSORY PROTEIN F"/>
    <property type="match status" value="1"/>
</dbReference>
<dbReference type="Proteomes" id="UP001500655">
    <property type="component" value="Unassembled WGS sequence"/>
</dbReference>
<evidence type="ECO:0000313" key="4">
    <source>
        <dbReference type="EMBL" id="GAA1763350.1"/>
    </source>
</evidence>
<dbReference type="PIRSF" id="PIRSF009467">
    <property type="entry name" value="Ureas_acces_UreF"/>
    <property type="match status" value="1"/>
</dbReference>
<dbReference type="InterPro" id="IPR038277">
    <property type="entry name" value="UreF_sf"/>
</dbReference>
<evidence type="ECO:0000256" key="3">
    <source>
        <dbReference type="HAMAP-Rule" id="MF_01385"/>
    </source>
</evidence>
<comment type="subcellular location">
    <subcellularLocation>
        <location evidence="3">Cytoplasm</location>
    </subcellularLocation>
</comment>
<dbReference type="RefSeq" id="WP_344083482.1">
    <property type="nucleotide sequence ID" value="NZ_BAAALS010000019.1"/>
</dbReference>
<proteinExistence type="inferred from homology"/>
<accession>A0ABP4WXY7</accession>
<dbReference type="PANTHER" id="PTHR33620:SF1">
    <property type="entry name" value="UREASE ACCESSORY PROTEIN F"/>
    <property type="match status" value="1"/>
</dbReference>
<keyword evidence="2 3" id="KW-0143">Chaperone</keyword>
<keyword evidence="3" id="KW-0963">Cytoplasm</keyword>
<evidence type="ECO:0000256" key="1">
    <source>
        <dbReference type="ARBA" id="ARBA00022988"/>
    </source>
</evidence>
<keyword evidence="1 3" id="KW-0996">Nickel insertion</keyword>
<gene>
    <name evidence="3" type="primary">ureF</name>
    <name evidence="4" type="ORF">GCM10009681_37970</name>
</gene>
<keyword evidence="5" id="KW-1185">Reference proteome</keyword>